<dbReference type="PANTHER" id="PTHR34219">
    <property type="entry name" value="IRON-REGULATED INNER MEMBRANE PROTEIN-RELATED"/>
    <property type="match status" value="1"/>
</dbReference>
<feature type="region of interest" description="Disordered" evidence="1">
    <location>
        <begin position="283"/>
        <end position="310"/>
    </location>
</feature>
<dbReference type="EMBL" id="FNFF01000004">
    <property type="protein sequence ID" value="SDK04377.1"/>
    <property type="molecule type" value="Genomic_DNA"/>
</dbReference>
<dbReference type="RefSeq" id="WP_093609377.1">
    <property type="nucleotide sequence ID" value="NZ_FNFF01000004.1"/>
</dbReference>
<dbReference type="AlphaFoldDB" id="A0A1G8YNR5"/>
<feature type="region of interest" description="Disordered" evidence="1">
    <location>
        <begin position="1"/>
        <end position="42"/>
    </location>
</feature>
<evidence type="ECO:0000256" key="1">
    <source>
        <dbReference type="SAM" id="MobiDB-lite"/>
    </source>
</evidence>
<evidence type="ECO:0000313" key="4">
    <source>
        <dbReference type="EMBL" id="SDK04377.1"/>
    </source>
</evidence>
<feature type="transmembrane region" description="Helical" evidence="2">
    <location>
        <begin position="56"/>
        <end position="80"/>
    </location>
</feature>
<feature type="transmembrane region" description="Helical" evidence="2">
    <location>
        <begin position="404"/>
        <end position="421"/>
    </location>
</feature>
<accession>A0A1G8YNR5</accession>
<feature type="compositionally biased region" description="Basic and acidic residues" evidence="1">
    <location>
        <begin position="299"/>
        <end position="310"/>
    </location>
</feature>
<gene>
    <name evidence="4" type="ORF">SAMN05421806_104172</name>
</gene>
<organism evidence="4 5">
    <name type="scientific">Streptomyces indicus</name>
    <dbReference type="NCBI Taxonomy" id="417292"/>
    <lineage>
        <taxon>Bacteria</taxon>
        <taxon>Bacillati</taxon>
        <taxon>Actinomycetota</taxon>
        <taxon>Actinomycetes</taxon>
        <taxon>Kitasatosporales</taxon>
        <taxon>Streptomycetaceae</taxon>
        <taxon>Streptomyces</taxon>
    </lineage>
</organism>
<dbReference type="Pfam" id="PF03413">
    <property type="entry name" value="PepSY"/>
    <property type="match status" value="1"/>
</dbReference>
<reference evidence="4 5" key="1">
    <citation type="submission" date="2016-10" db="EMBL/GenBank/DDBJ databases">
        <authorList>
            <person name="de Groot N.N."/>
        </authorList>
    </citation>
    <scope>NUCLEOTIDE SEQUENCE [LARGE SCALE GENOMIC DNA]</scope>
    <source>
        <strain evidence="4 5">CGMCC 4.5727</strain>
    </source>
</reference>
<feature type="compositionally biased region" description="Low complexity" evidence="1">
    <location>
        <begin position="12"/>
        <end position="29"/>
    </location>
</feature>
<feature type="transmembrane region" description="Helical" evidence="2">
    <location>
        <begin position="197"/>
        <end position="215"/>
    </location>
</feature>
<name>A0A1G8YNR5_9ACTN</name>
<sequence length="497" mass="53111">MAIADRPKPEQSDPSGPDGTSTTSTLTTPASPPTPATDPAAKPGAWSALRPLLLRLHFYAGILIAPFLFVAAASGLLYALSFQAEKVVYSHELEVPAGDSALPLAEQVEAAREAHPEGTVTAVWPSYEEGMTTRVLFSSPEVEEGKSLAVFVNPYNGEIRGELPSYGGSGALPVRAWTSELHRHLHLGEPGRHYSELAASWLWVVVLGGLLLWFGRRRARRRELVRPARGQKKGRARTLSWHGTVGLWAALGLLFLSATGLTWSKYAGVSIGELQDRLGGATPVVDAATTPGQGGSSGHGDHGGGGDHAAHQGTDIGLDRVLEIARGEGIDGKTTVTLPTEGRGYVVKQNDTTWPYHLDSVAIDPADGKVLDTVRFADYPLLAKLTSLGINLHMGVLFGLPNQLLLAGLMLGTLLLIFWGYRMWWLRRPTKSGALGVGRAMPRGTWRKVPLPVLLPLLAVTAVIGWYVPLFGLSLLVFLVIDAVAGAVRGRSRTGVS</sequence>
<dbReference type="Pfam" id="PF03929">
    <property type="entry name" value="PepSY_TM"/>
    <property type="match status" value="1"/>
</dbReference>
<proteinExistence type="predicted"/>
<keyword evidence="2" id="KW-0812">Transmembrane</keyword>
<evidence type="ECO:0000313" key="5">
    <source>
        <dbReference type="Proteomes" id="UP000199155"/>
    </source>
</evidence>
<feature type="transmembrane region" description="Helical" evidence="2">
    <location>
        <begin position="236"/>
        <end position="256"/>
    </location>
</feature>
<dbReference type="STRING" id="417292.SAMN05421806_104172"/>
<feature type="transmembrane region" description="Helical" evidence="2">
    <location>
        <begin position="449"/>
        <end position="467"/>
    </location>
</feature>
<keyword evidence="2" id="KW-1133">Transmembrane helix</keyword>
<feature type="compositionally biased region" description="Basic and acidic residues" evidence="1">
    <location>
        <begin position="1"/>
        <end position="11"/>
    </location>
</feature>
<dbReference type="InterPro" id="IPR025711">
    <property type="entry name" value="PepSY"/>
</dbReference>
<feature type="domain" description="PepSY" evidence="3">
    <location>
        <begin position="102"/>
        <end position="162"/>
    </location>
</feature>
<keyword evidence="5" id="KW-1185">Reference proteome</keyword>
<evidence type="ECO:0000256" key="2">
    <source>
        <dbReference type="SAM" id="Phobius"/>
    </source>
</evidence>
<keyword evidence="2" id="KW-0472">Membrane</keyword>
<dbReference type="OrthoDB" id="9791166at2"/>
<evidence type="ECO:0000259" key="3">
    <source>
        <dbReference type="Pfam" id="PF03413"/>
    </source>
</evidence>
<dbReference type="PANTHER" id="PTHR34219:SF1">
    <property type="entry name" value="PEPSY DOMAIN-CONTAINING PROTEIN"/>
    <property type="match status" value="1"/>
</dbReference>
<dbReference type="InterPro" id="IPR005625">
    <property type="entry name" value="PepSY-ass_TM"/>
</dbReference>
<dbReference type="Proteomes" id="UP000199155">
    <property type="component" value="Unassembled WGS sequence"/>
</dbReference>
<protein>
    <submittedName>
        <fullName evidence="4">Uncharacterized iron-regulated membrane protein</fullName>
    </submittedName>
</protein>